<evidence type="ECO:0000313" key="2">
    <source>
        <dbReference type="Proteomes" id="UP000095287"/>
    </source>
</evidence>
<evidence type="ECO:0000313" key="3">
    <source>
        <dbReference type="WBParaSite" id="L893_g8479.t1"/>
    </source>
</evidence>
<keyword evidence="2" id="KW-1185">Reference proteome</keyword>
<proteinExistence type="predicted"/>
<reference evidence="3" key="1">
    <citation type="submission" date="2016-11" db="UniProtKB">
        <authorList>
            <consortium name="WormBaseParasite"/>
        </authorList>
    </citation>
    <scope>IDENTIFICATION</scope>
</reference>
<name>A0A1I8ARI8_9BILA</name>
<protein>
    <submittedName>
        <fullName evidence="3">Uncharacterized protein</fullName>
    </submittedName>
</protein>
<dbReference type="Proteomes" id="UP000095287">
    <property type="component" value="Unplaced"/>
</dbReference>
<keyword evidence="1" id="KW-0732">Signal</keyword>
<accession>A0A1I8ARI8</accession>
<feature type="chain" id="PRO_5009314975" evidence="1">
    <location>
        <begin position="18"/>
        <end position="69"/>
    </location>
</feature>
<sequence length="69" mass="7570">MKTSLLVLLVAIVLVAAAELKLENVLGADKDVYGPDGGYMEAFEKLPAKRSMCPSGYRPQIYFGQLICY</sequence>
<feature type="signal peptide" evidence="1">
    <location>
        <begin position="1"/>
        <end position="17"/>
    </location>
</feature>
<dbReference type="WBParaSite" id="L893_g8479.t1">
    <property type="protein sequence ID" value="L893_g8479.t1"/>
    <property type="gene ID" value="L893_g8479"/>
</dbReference>
<evidence type="ECO:0000256" key="1">
    <source>
        <dbReference type="SAM" id="SignalP"/>
    </source>
</evidence>
<dbReference type="AlphaFoldDB" id="A0A1I8ARI8"/>
<organism evidence="2 3">
    <name type="scientific">Steinernema glaseri</name>
    <dbReference type="NCBI Taxonomy" id="37863"/>
    <lineage>
        <taxon>Eukaryota</taxon>
        <taxon>Metazoa</taxon>
        <taxon>Ecdysozoa</taxon>
        <taxon>Nematoda</taxon>
        <taxon>Chromadorea</taxon>
        <taxon>Rhabditida</taxon>
        <taxon>Tylenchina</taxon>
        <taxon>Panagrolaimomorpha</taxon>
        <taxon>Strongyloidoidea</taxon>
        <taxon>Steinernematidae</taxon>
        <taxon>Steinernema</taxon>
    </lineage>
</organism>